<dbReference type="PANTHER" id="PTHR31551:SF1">
    <property type="entry name" value="COILED-COIL DOMAIN-CONTAINING PROTEIN 12"/>
    <property type="match status" value="1"/>
</dbReference>
<evidence type="ECO:0008006" key="4">
    <source>
        <dbReference type="Google" id="ProtNLM"/>
    </source>
</evidence>
<dbReference type="GO" id="GO:0071014">
    <property type="term" value="C:post-mRNA release spliceosomal complex"/>
    <property type="evidence" value="ECO:0007669"/>
    <property type="project" value="TreeGrafter"/>
</dbReference>
<evidence type="ECO:0000313" key="2">
    <source>
        <dbReference type="EMBL" id="TKA49165.1"/>
    </source>
</evidence>
<name>A0A4U0VL45_9PEZI</name>
<accession>A0A4U0VL45</accession>
<feature type="region of interest" description="Disordered" evidence="1">
    <location>
        <begin position="200"/>
        <end position="233"/>
    </location>
</feature>
<evidence type="ECO:0000313" key="3">
    <source>
        <dbReference type="Proteomes" id="UP000310066"/>
    </source>
</evidence>
<dbReference type="STRING" id="329885.A0A4U0VL45"/>
<protein>
    <recommendedName>
        <fullName evidence="4">Pre-mRNA-splicing factor cwf18</fullName>
    </recommendedName>
</protein>
<gene>
    <name evidence="2" type="ORF">B0A54_01241</name>
</gene>
<feature type="compositionally biased region" description="Basic and acidic residues" evidence="1">
    <location>
        <begin position="209"/>
        <end position="227"/>
    </location>
</feature>
<dbReference type="PANTHER" id="PTHR31551">
    <property type="entry name" value="PRE-MRNA-SPLICING FACTOR CWF18"/>
    <property type="match status" value="1"/>
</dbReference>
<organism evidence="2 3">
    <name type="scientific">Friedmanniomyces endolithicus</name>
    <dbReference type="NCBI Taxonomy" id="329885"/>
    <lineage>
        <taxon>Eukaryota</taxon>
        <taxon>Fungi</taxon>
        <taxon>Dikarya</taxon>
        <taxon>Ascomycota</taxon>
        <taxon>Pezizomycotina</taxon>
        <taxon>Dothideomycetes</taxon>
        <taxon>Dothideomycetidae</taxon>
        <taxon>Mycosphaerellales</taxon>
        <taxon>Teratosphaeriaceae</taxon>
        <taxon>Friedmanniomyces</taxon>
    </lineage>
</organism>
<reference evidence="2 3" key="1">
    <citation type="submission" date="2017-03" db="EMBL/GenBank/DDBJ databases">
        <title>Genomes of endolithic fungi from Antarctica.</title>
        <authorList>
            <person name="Coleine C."/>
            <person name="Masonjones S."/>
            <person name="Stajich J.E."/>
        </authorList>
    </citation>
    <scope>NUCLEOTIDE SEQUENCE [LARGE SCALE GENOMIC DNA]</scope>
    <source>
        <strain evidence="2 3">CCFEE 5311</strain>
    </source>
</reference>
<proteinExistence type="predicted"/>
<dbReference type="Proteomes" id="UP000310066">
    <property type="component" value="Unassembled WGS sequence"/>
</dbReference>
<evidence type="ECO:0000256" key="1">
    <source>
        <dbReference type="SAM" id="MobiDB-lite"/>
    </source>
</evidence>
<dbReference type="AlphaFoldDB" id="A0A4U0VL45"/>
<dbReference type="GO" id="GO:0005684">
    <property type="term" value="C:U2-type spliceosomal complex"/>
    <property type="evidence" value="ECO:0007669"/>
    <property type="project" value="TreeGrafter"/>
</dbReference>
<dbReference type="InterPro" id="IPR013169">
    <property type="entry name" value="mRNA_splic_Cwf18-like"/>
</dbReference>
<dbReference type="Pfam" id="PF08315">
    <property type="entry name" value="cwf18"/>
    <property type="match status" value="1"/>
</dbReference>
<dbReference type="EMBL" id="NAJP01000002">
    <property type="protein sequence ID" value="TKA49165.1"/>
    <property type="molecule type" value="Genomic_DNA"/>
</dbReference>
<feature type="compositionally biased region" description="Basic and acidic residues" evidence="1">
    <location>
        <begin position="104"/>
        <end position="120"/>
    </location>
</feature>
<dbReference type="OrthoDB" id="10261348at2759"/>
<comment type="caution">
    <text evidence="2">The sequence shown here is derived from an EMBL/GenBank/DDBJ whole genome shotgun (WGS) entry which is preliminary data.</text>
</comment>
<sequence>MGGHQGQLDECEASLHTMASTQALSAAAQDRKSRLAQLKSLKRKQPDTYQETEEDVPAPKAAHNDDGTTEPDSTNKYISGRNYDHETKGPELGFETAPDEGQETLEKKAAALAAETKRQAEEDEQAAKPLDLFKLQPKKPNWDLKRDLDRKLGVLNVRTGNAIARLVRERIANQQKAAQAKANGSVKDSGTLDGEAVGMEGTALVEATNVRERDNEEEARRERREEEALLDAS</sequence>
<feature type="region of interest" description="Disordered" evidence="1">
    <location>
        <begin position="21"/>
        <end position="132"/>
    </location>
</feature>